<dbReference type="RefSeq" id="WP_289953915.1">
    <property type="nucleotide sequence ID" value="NZ_JAUEMJ010000001.1"/>
</dbReference>
<name>A0ABT7YI24_9ACTN</name>
<evidence type="ECO:0008006" key="3">
    <source>
        <dbReference type="Google" id="ProtNLM"/>
    </source>
</evidence>
<organism evidence="1 2">
    <name type="scientific">Glycomyces tritici</name>
    <dbReference type="NCBI Taxonomy" id="2665176"/>
    <lineage>
        <taxon>Bacteria</taxon>
        <taxon>Bacillati</taxon>
        <taxon>Actinomycetota</taxon>
        <taxon>Actinomycetes</taxon>
        <taxon>Glycomycetales</taxon>
        <taxon>Glycomycetaceae</taxon>
        <taxon>Glycomyces</taxon>
    </lineage>
</organism>
<evidence type="ECO:0000313" key="2">
    <source>
        <dbReference type="Proteomes" id="UP001171902"/>
    </source>
</evidence>
<comment type="caution">
    <text evidence="1">The sequence shown here is derived from an EMBL/GenBank/DDBJ whole genome shotgun (WGS) entry which is preliminary data.</text>
</comment>
<protein>
    <recommendedName>
        <fullName evidence="3">DUF3828 domain-containing protein</fullName>
    </recommendedName>
</protein>
<dbReference type="EMBL" id="JAUEMJ010000001">
    <property type="protein sequence ID" value="MDN3238247.1"/>
    <property type="molecule type" value="Genomic_DNA"/>
</dbReference>
<dbReference type="Proteomes" id="UP001171902">
    <property type="component" value="Unassembled WGS sequence"/>
</dbReference>
<sequence length="143" mass="15626">MPSAVGSADAGSDAPEPALEYTTTAAVDLETPEGVAALWHEAHVNVDFAGLEPLTCAYPAPIVTERLLYTEAREPENGDYTVPNLYLTSREHDGDVEVAIFMLADEPTYDYVWEKEARPGDIITVMTVVDEDGEWKVCDVASY</sequence>
<evidence type="ECO:0000313" key="1">
    <source>
        <dbReference type="EMBL" id="MDN3238247.1"/>
    </source>
</evidence>
<accession>A0ABT7YI24</accession>
<proteinExistence type="predicted"/>
<keyword evidence="2" id="KW-1185">Reference proteome</keyword>
<reference evidence="1" key="1">
    <citation type="submission" date="2023-06" db="EMBL/GenBank/DDBJ databases">
        <title>Gycomyces niveus sp.nov., a novel actinomycete isolated from soil in Shouguang.</title>
        <authorList>
            <person name="Yang X."/>
            <person name="Zhao J."/>
        </authorList>
    </citation>
    <scope>NUCLEOTIDE SEQUENCE</scope>
    <source>
        <strain evidence="1">NEAU C2</strain>
    </source>
</reference>
<gene>
    <name evidence="1" type="ORF">QWI33_00785</name>
</gene>